<dbReference type="EMBL" id="CABFNQ020000690">
    <property type="protein sequence ID" value="CAH0023340.1"/>
    <property type="molecule type" value="Genomic_DNA"/>
</dbReference>
<sequence>MPITRKLAAFAVFGVSLIAIGTGIGGMYIRVTCWLTKLAVIVTTEISSFMFVGCMHFISRLYHHFRGPTTTAFSSKGGALTFGCSGG</sequence>
<keyword evidence="1" id="KW-0812">Transmembrane</keyword>
<name>A0A9N9VJ40_9HYPO</name>
<gene>
    <name evidence="2" type="ORF">CRHIZ90672A_00007795</name>
</gene>
<comment type="caution">
    <text evidence="2">The sequence shown here is derived from an EMBL/GenBank/DDBJ whole genome shotgun (WGS) entry which is preliminary data.</text>
</comment>
<keyword evidence="1" id="KW-0472">Membrane</keyword>
<feature type="transmembrane region" description="Helical" evidence="1">
    <location>
        <begin position="35"/>
        <end position="58"/>
    </location>
</feature>
<keyword evidence="3" id="KW-1185">Reference proteome</keyword>
<organism evidence="2 3">
    <name type="scientific">Clonostachys rhizophaga</name>
    <dbReference type="NCBI Taxonomy" id="160324"/>
    <lineage>
        <taxon>Eukaryota</taxon>
        <taxon>Fungi</taxon>
        <taxon>Dikarya</taxon>
        <taxon>Ascomycota</taxon>
        <taxon>Pezizomycotina</taxon>
        <taxon>Sordariomycetes</taxon>
        <taxon>Hypocreomycetidae</taxon>
        <taxon>Hypocreales</taxon>
        <taxon>Bionectriaceae</taxon>
        <taxon>Clonostachys</taxon>
    </lineage>
</organism>
<dbReference type="Proteomes" id="UP000696573">
    <property type="component" value="Unassembled WGS sequence"/>
</dbReference>
<accession>A0A9N9VJ40</accession>
<keyword evidence="1" id="KW-1133">Transmembrane helix</keyword>
<evidence type="ECO:0000313" key="2">
    <source>
        <dbReference type="EMBL" id="CAH0023340.1"/>
    </source>
</evidence>
<evidence type="ECO:0000256" key="1">
    <source>
        <dbReference type="SAM" id="Phobius"/>
    </source>
</evidence>
<protein>
    <submittedName>
        <fullName evidence="2">Uncharacterized protein</fullName>
    </submittedName>
</protein>
<proteinExistence type="predicted"/>
<reference evidence="2" key="1">
    <citation type="submission" date="2021-10" db="EMBL/GenBank/DDBJ databases">
        <authorList>
            <person name="Piombo E."/>
        </authorList>
    </citation>
    <scope>NUCLEOTIDE SEQUENCE</scope>
</reference>
<dbReference type="AlphaFoldDB" id="A0A9N9VJ40"/>
<feature type="transmembrane region" description="Helical" evidence="1">
    <location>
        <begin position="7"/>
        <end position="29"/>
    </location>
</feature>
<dbReference type="OrthoDB" id="5145923at2759"/>
<evidence type="ECO:0000313" key="3">
    <source>
        <dbReference type="Proteomes" id="UP000696573"/>
    </source>
</evidence>